<dbReference type="InterPro" id="IPR007969">
    <property type="entry name" value="DUF732"/>
</dbReference>
<gene>
    <name evidence="3" type="ORF">J2T10_000072</name>
</gene>
<dbReference type="RefSeq" id="WP_306876537.1">
    <property type="nucleotide sequence ID" value="NZ_JAUSSW010000001.1"/>
</dbReference>
<comment type="caution">
    <text evidence="3">The sequence shown here is derived from an EMBL/GenBank/DDBJ whole genome shotgun (WGS) entry which is preliminary data.</text>
</comment>
<sequence length="97" mass="10280">MRKLVGVVTVLLLVAGCSAATGEDAFIARMKAGVREPSDKSYGGLVQIGRDVCGSKDTAAETTQAWADAGFRPDEAKTIVTAAVETLCPDRKDWLNH</sequence>
<dbReference type="Pfam" id="PF05305">
    <property type="entry name" value="DUF732"/>
    <property type="match status" value="1"/>
</dbReference>
<reference evidence="3 4" key="1">
    <citation type="submission" date="2023-07" db="EMBL/GenBank/DDBJ databases">
        <title>Sorghum-associated microbial communities from plants grown in Nebraska, USA.</title>
        <authorList>
            <person name="Schachtman D."/>
        </authorList>
    </citation>
    <scope>NUCLEOTIDE SEQUENCE [LARGE SCALE GENOMIC DNA]</scope>
    <source>
        <strain evidence="3 4">CC523</strain>
    </source>
</reference>
<keyword evidence="1" id="KW-0732">Signal</keyword>
<evidence type="ECO:0000313" key="4">
    <source>
        <dbReference type="Proteomes" id="UP001244563"/>
    </source>
</evidence>
<dbReference type="Proteomes" id="UP001244563">
    <property type="component" value="Unassembled WGS sequence"/>
</dbReference>
<proteinExistence type="predicted"/>
<evidence type="ECO:0000313" key="3">
    <source>
        <dbReference type="EMBL" id="MDQ0100453.1"/>
    </source>
</evidence>
<evidence type="ECO:0000259" key="2">
    <source>
        <dbReference type="Pfam" id="PF05305"/>
    </source>
</evidence>
<organism evidence="3 4">
    <name type="scientific">Paenarthrobacter nicotinovorans</name>
    <name type="common">Arthrobacter nicotinovorans</name>
    <dbReference type="NCBI Taxonomy" id="29320"/>
    <lineage>
        <taxon>Bacteria</taxon>
        <taxon>Bacillati</taxon>
        <taxon>Actinomycetota</taxon>
        <taxon>Actinomycetes</taxon>
        <taxon>Micrococcales</taxon>
        <taxon>Micrococcaceae</taxon>
        <taxon>Paenarthrobacter</taxon>
    </lineage>
</organism>
<feature type="signal peptide" evidence="1">
    <location>
        <begin position="1"/>
        <end position="19"/>
    </location>
</feature>
<feature type="domain" description="DUF732" evidence="2">
    <location>
        <begin position="23"/>
        <end position="90"/>
    </location>
</feature>
<protein>
    <recommendedName>
        <fullName evidence="2">DUF732 domain-containing protein</fullName>
    </recommendedName>
</protein>
<keyword evidence="4" id="KW-1185">Reference proteome</keyword>
<accession>A0ABT9THQ0</accession>
<dbReference type="PROSITE" id="PS51257">
    <property type="entry name" value="PROKAR_LIPOPROTEIN"/>
    <property type="match status" value="1"/>
</dbReference>
<evidence type="ECO:0000256" key="1">
    <source>
        <dbReference type="SAM" id="SignalP"/>
    </source>
</evidence>
<name>A0ABT9THQ0_PAENI</name>
<dbReference type="EMBL" id="JAUSSW010000001">
    <property type="protein sequence ID" value="MDQ0100453.1"/>
    <property type="molecule type" value="Genomic_DNA"/>
</dbReference>
<feature type="chain" id="PRO_5047099976" description="DUF732 domain-containing protein" evidence="1">
    <location>
        <begin position="20"/>
        <end position="97"/>
    </location>
</feature>